<dbReference type="PROSITE" id="PS00868">
    <property type="entry name" value="CYS_MET_METAB_PP"/>
    <property type="match status" value="1"/>
</dbReference>
<dbReference type="InterPro" id="IPR015422">
    <property type="entry name" value="PyrdxlP-dep_Trfase_small"/>
</dbReference>
<name>A0A381P2X5_9ZZZZ</name>
<evidence type="ECO:0000256" key="2">
    <source>
        <dbReference type="ARBA" id="ARBA00009077"/>
    </source>
</evidence>
<dbReference type="Pfam" id="PF01053">
    <property type="entry name" value="Cys_Met_Meta_PP"/>
    <property type="match status" value="1"/>
</dbReference>
<dbReference type="AlphaFoldDB" id="A0A381P2X5"/>
<dbReference type="FunFam" id="3.40.640.10:FF:000035">
    <property type="entry name" value="O-succinylhomoserine sulfhydrylase"/>
    <property type="match status" value="1"/>
</dbReference>
<dbReference type="InterPro" id="IPR054542">
    <property type="entry name" value="Cys_met_metab_PP"/>
</dbReference>
<dbReference type="GO" id="GO:0030170">
    <property type="term" value="F:pyridoxal phosphate binding"/>
    <property type="evidence" value="ECO:0007669"/>
    <property type="project" value="InterPro"/>
</dbReference>
<dbReference type="EMBL" id="UINC01000757">
    <property type="protein sequence ID" value="SUZ60659.1"/>
    <property type="molecule type" value="Genomic_DNA"/>
</dbReference>
<dbReference type="InterPro" id="IPR015424">
    <property type="entry name" value="PyrdxlP-dep_Trfase"/>
</dbReference>
<sequence length="430" mass="46178">MKQLHPQFGFNTLAVHAGTAPDPATGARSFPIYQTTSYVFDDADHAASLFNLQAPGFIYSRLTNPTVAALEEKLATLEGGRGGTVTSSGQAAETLALFPLMAPGMEVIVANKLYGGTINLMGKSYQKFGWNAIFVDSENPEAFRQAVTKKTRAIFIESLANPGGVVMDIESIAKVANEAGVPLVVDNTMATPFLCQPMEWGADLVVHSTTKFLSGQGNAVGGVVIDSGKFTWLENSKFPSLSTPSPEYNGLTFAETFGDLAFTMYSHAISLRDLGCSQSPMNAWITLNGIETLPLRVERHCSNGLTVAKFLEKHPSVEWVSHAGLESSPYYKLGKKYMPDGTGSVFTFGVKGGYESGLKMLESVELFSHVANIGDTRSLILHPASTTHRQLTEEQRIAAGSGPEVIRLSIGIECAEDIIADLDQALRSLG</sequence>
<dbReference type="InterPro" id="IPR000277">
    <property type="entry name" value="Cys/Met-Metab_PyrdxlP-dep_enz"/>
</dbReference>
<dbReference type="NCBIfam" id="TIGR01326">
    <property type="entry name" value="OAH_OAS_sulfhy"/>
    <property type="match status" value="1"/>
</dbReference>
<evidence type="ECO:0000256" key="3">
    <source>
        <dbReference type="ARBA" id="ARBA00022679"/>
    </source>
</evidence>
<evidence type="ECO:0000256" key="4">
    <source>
        <dbReference type="ARBA" id="ARBA00022898"/>
    </source>
</evidence>
<accession>A0A381P2X5</accession>
<dbReference type="PANTHER" id="PTHR43797:SF2">
    <property type="entry name" value="HOMOCYSTEINE_CYSTEINE SYNTHASE"/>
    <property type="match status" value="1"/>
</dbReference>
<dbReference type="PANTHER" id="PTHR43797">
    <property type="entry name" value="HOMOCYSTEINE/CYSTEINE SYNTHASE"/>
    <property type="match status" value="1"/>
</dbReference>
<protein>
    <recommendedName>
        <fullName evidence="6">O-acetylhomoserine aminocarboxypropyltransferase</fullName>
    </recommendedName>
</protein>
<dbReference type="GO" id="GO:0006535">
    <property type="term" value="P:cysteine biosynthetic process from serine"/>
    <property type="evidence" value="ECO:0007669"/>
    <property type="project" value="TreeGrafter"/>
</dbReference>
<comment type="similarity">
    <text evidence="2">Belongs to the trans-sulfuration enzymes family.</text>
</comment>
<dbReference type="GO" id="GO:0003961">
    <property type="term" value="F:O-acetylhomoserine aminocarboxypropyltransferase activity"/>
    <property type="evidence" value="ECO:0007669"/>
    <property type="project" value="TreeGrafter"/>
</dbReference>
<dbReference type="GO" id="GO:0071269">
    <property type="term" value="P:L-homocysteine biosynthetic process"/>
    <property type="evidence" value="ECO:0007669"/>
    <property type="project" value="TreeGrafter"/>
</dbReference>
<dbReference type="InterPro" id="IPR006235">
    <property type="entry name" value="OAc-hSer/O-AcSer_sulfhydrylase"/>
</dbReference>
<dbReference type="Gene3D" id="3.90.1150.10">
    <property type="entry name" value="Aspartate Aminotransferase, domain 1"/>
    <property type="match status" value="1"/>
</dbReference>
<dbReference type="GO" id="GO:0005737">
    <property type="term" value="C:cytoplasm"/>
    <property type="evidence" value="ECO:0007669"/>
    <property type="project" value="TreeGrafter"/>
</dbReference>
<organism evidence="5">
    <name type="scientific">marine metagenome</name>
    <dbReference type="NCBI Taxonomy" id="408172"/>
    <lineage>
        <taxon>unclassified sequences</taxon>
        <taxon>metagenomes</taxon>
        <taxon>ecological metagenomes</taxon>
    </lineage>
</organism>
<proteinExistence type="inferred from homology"/>
<dbReference type="NCBIfam" id="NF004650">
    <property type="entry name" value="PRK05994.1"/>
    <property type="match status" value="1"/>
</dbReference>
<reference evidence="5" key="1">
    <citation type="submission" date="2018-05" db="EMBL/GenBank/DDBJ databases">
        <authorList>
            <person name="Lanie J.A."/>
            <person name="Ng W.-L."/>
            <person name="Kazmierczak K.M."/>
            <person name="Andrzejewski T.M."/>
            <person name="Davidsen T.M."/>
            <person name="Wayne K.J."/>
            <person name="Tettelin H."/>
            <person name="Glass J.I."/>
            <person name="Rusch D."/>
            <person name="Podicherti R."/>
            <person name="Tsui H.-C.T."/>
            <person name="Winkler M.E."/>
        </authorList>
    </citation>
    <scope>NUCLEOTIDE SEQUENCE</scope>
</reference>
<dbReference type="Gene3D" id="3.40.640.10">
    <property type="entry name" value="Type I PLP-dependent aspartate aminotransferase-like (Major domain)"/>
    <property type="match status" value="1"/>
</dbReference>
<dbReference type="GO" id="GO:0004124">
    <property type="term" value="F:cysteine synthase activity"/>
    <property type="evidence" value="ECO:0007669"/>
    <property type="project" value="TreeGrafter"/>
</dbReference>
<dbReference type="GO" id="GO:0019346">
    <property type="term" value="P:transsulfuration"/>
    <property type="evidence" value="ECO:0007669"/>
    <property type="project" value="InterPro"/>
</dbReference>
<dbReference type="SUPFAM" id="SSF53383">
    <property type="entry name" value="PLP-dependent transferases"/>
    <property type="match status" value="1"/>
</dbReference>
<dbReference type="CDD" id="cd00614">
    <property type="entry name" value="CGS_like"/>
    <property type="match status" value="1"/>
</dbReference>
<dbReference type="InterPro" id="IPR015421">
    <property type="entry name" value="PyrdxlP-dep_Trfase_major"/>
</dbReference>
<evidence type="ECO:0000256" key="1">
    <source>
        <dbReference type="ARBA" id="ARBA00001933"/>
    </source>
</evidence>
<comment type="cofactor">
    <cofactor evidence="1">
        <name>pyridoxal 5'-phosphate</name>
        <dbReference type="ChEBI" id="CHEBI:597326"/>
    </cofactor>
</comment>
<keyword evidence="3" id="KW-0808">Transferase</keyword>
<dbReference type="PIRSF" id="PIRSF001434">
    <property type="entry name" value="CGS"/>
    <property type="match status" value="1"/>
</dbReference>
<evidence type="ECO:0000313" key="5">
    <source>
        <dbReference type="EMBL" id="SUZ60659.1"/>
    </source>
</evidence>
<keyword evidence="4" id="KW-0663">Pyridoxal phosphate</keyword>
<evidence type="ECO:0008006" key="6">
    <source>
        <dbReference type="Google" id="ProtNLM"/>
    </source>
</evidence>
<gene>
    <name evidence="5" type="ORF">METZ01_LOCUS13513</name>
</gene>